<dbReference type="SUPFAM" id="SSF52540">
    <property type="entry name" value="P-loop containing nucleoside triphosphate hydrolases"/>
    <property type="match status" value="1"/>
</dbReference>
<evidence type="ECO:0000256" key="4">
    <source>
        <dbReference type="SAM" id="Coils"/>
    </source>
</evidence>
<evidence type="ECO:0000259" key="5">
    <source>
        <dbReference type="Pfam" id="PF02463"/>
    </source>
</evidence>
<comment type="subunit">
    <text evidence="2">Heterodimer of SbcC and SbcD.</text>
</comment>
<dbReference type="InterPro" id="IPR027417">
    <property type="entry name" value="P-loop_NTPase"/>
</dbReference>
<dbReference type="PANTHER" id="PTHR32114">
    <property type="entry name" value="ABC TRANSPORTER ABCH.3"/>
    <property type="match status" value="1"/>
</dbReference>
<dbReference type="AlphaFoldDB" id="A0A449H7M3"/>
<comment type="similarity">
    <text evidence="1">Belongs to the SMC family. SbcC subfamily.</text>
</comment>
<reference evidence="6" key="1">
    <citation type="submission" date="2019-02" db="EMBL/GenBank/DDBJ databases">
        <authorList>
            <consortium name="Pathogen Informatics"/>
        </authorList>
    </citation>
    <scope>NUCLEOTIDE SEQUENCE</scope>
    <source>
        <strain evidence="6">3012STDY6733949</strain>
    </source>
</reference>
<keyword evidence="4" id="KW-0175">Coiled coil</keyword>
<protein>
    <recommendedName>
        <fullName evidence="3">Nuclease SbcCD subunit C</fullName>
    </recommendedName>
</protein>
<dbReference type="Gene3D" id="3.40.50.300">
    <property type="entry name" value="P-loop containing nucleotide triphosphate hydrolases"/>
    <property type="match status" value="2"/>
</dbReference>
<dbReference type="PANTHER" id="PTHR32114:SF2">
    <property type="entry name" value="ABC TRANSPORTER ABCH.3"/>
    <property type="match status" value="1"/>
</dbReference>
<accession>A0A449H7M3</accession>
<dbReference type="EMBL" id="CAACYE010000005">
    <property type="protein sequence ID" value="VFA87190.1"/>
    <property type="molecule type" value="Genomic_DNA"/>
</dbReference>
<feature type="domain" description="RecF/RecN/SMC N-terminal" evidence="5">
    <location>
        <begin position="6"/>
        <end position="1031"/>
    </location>
</feature>
<dbReference type="InterPro" id="IPR003395">
    <property type="entry name" value="RecF/RecN/SMC_N"/>
</dbReference>
<sequence length="1061" mass="113310">MKPLSLSLNGFRSYPQSVTIDFTGKGLAAALGDTGAGKSSLLDAITFALFRKCAWEQREIRKLIADNVPAMSVDLTFAHEAHRWHVHRTIHRTNYNAGRSHLVNLDTGEETDGAPAVDARIKALLQMGHETFLRVGLLPQGEFDKLLTATHKDRSVRLRELFGADSLEVVQRIADRQYLSLKGLLAEANAKRDAMPDDPAQTAEAAGAAAEAAEADARRLDNAIDSILTLQKQLAMARAGEIATTTAIQTLNQRSKPDATTILDNIAADAADLAAQRESLDRRAAAATTTADDIAAQIRRAEDEGEGRDALAKASATLENLAARAEEHRNERDRLAERATELSAEATAIAAAEVELSQRAEQTGALHDAHRAAADRAKALHTRASDIRSRVAAATTAARRVAETARAHSTALNDLDSARRAIDDLDAKTAAAATVLASAKAKLDTVQLHDRAAALAADLHPGDDCPVCRRELPAEYQPSPASAAELRAANARVRDAKSAHEHAADRLSHARAAVNLAETIVRTRSEEHRTAQQDMKHAVDAARRELVEFGFHAAEAGESFDPETASATLIAATNALSAPSVDDNPDPARLTETITAALTACEDSADNAAEQLHSTALGRSARIDADRNALERRKVLHRQALHDVEMSTTRHSRALAKTAADIRALPARIRGLLPTDPLEVSADIAAAAANATAQAISESQQLIQAQDEARAETTEVLTEQRALDQQTHTLIEKPLNRLRNDLDAWAQAAAQAITHLDADSRHPIPEPATENDITRIREYATVLSTLTSTLGDELARTSAAQTTRAQDAVARLGGLAADLVDVEGIEAGTDLSAPSALHPLVAAKTQAETNASASRSEQERARAQIGPAADLDFAITAGTARLEALNVLRRELVDARFLGHLTTLNTSALLGIASDLLGQLTDKRFGFAEGFDIVSRSTEVIHDPNRLSGGEKFLASLALALALAELHSYSGPRLGSLFLDEGFATLDTAALESALEVLRNRAGGDNLVMVISHLYAVAEAVDDVLWVQREPGGASTARWLTPAERDELVHADIANGLQTLA</sequence>
<gene>
    <name evidence="6" type="primary">sbcC_2</name>
    <name evidence="6" type="ORF">NCTC1935_05067</name>
</gene>
<proteinExistence type="inferred from homology"/>
<feature type="coiled-coil region" evidence="4">
    <location>
        <begin position="263"/>
        <end position="345"/>
    </location>
</feature>
<evidence type="ECO:0000256" key="3">
    <source>
        <dbReference type="ARBA" id="ARBA00013368"/>
    </source>
</evidence>
<organism evidence="6">
    <name type="scientific">Nocardia farcinica</name>
    <dbReference type="NCBI Taxonomy" id="37329"/>
    <lineage>
        <taxon>Bacteria</taxon>
        <taxon>Bacillati</taxon>
        <taxon>Actinomycetota</taxon>
        <taxon>Actinomycetes</taxon>
        <taxon>Mycobacteriales</taxon>
        <taxon>Nocardiaceae</taxon>
        <taxon>Nocardia</taxon>
    </lineage>
</organism>
<evidence type="ECO:0000256" key="1">
    <source>
        <dbReference type="ARBA" id="ARBA00006930"/>
    </source>
</evidence>
<evidence type="ECO:0000313" key="6">
    <source>
        <dbReference type="EMBL" id="VFA87190.1"/>
    </source>
</evidence>
<dbReference type="RefSeq" id="WP_137354068.1">
    <property type="nucleotide sequence ID" value="NZ_CAACYE020000001.1"/>
</dbReference>
<dbReference type="Pfam" id="PF02463">
    <property type="entry name" value="SMC_N"/>
    <property type="match status" value="1"/>
</dbReference>
<evidence type="ECO:0000256" key="2">
    <source>
        <dbReference type="ARBA" id="ARBA00011322"/>
    </source>
</evidence>
<name>A0A449H7M3_NOCFR</name>